<dbReference type="EMBL" id="AGCT01057289">
    <property type="protein sequence ID" value="KYP78685.1"/>
    <property type="molecule type" value="Genomic_DNA"/>
</dbReference>
<feature type="domain" description="DUF7086" evidence="1">
    <location>
        <begin position="24"/>
        <end position="93"/>
    </location>
</feature>
<dbReference type="AlphaFoldDB" id="A0A151UHA7"/>
<dbReference type="Gramene" id="C.cajan_47312.t">
    <property type="protein sequence ID" value="C.cajan_47312.t.cds1"/>
    <property type="gene ID" value="C.cajan_47312"/>
</dbReference>
<keyword evidence="3" id="KW-1185">Reference proteome</keyword>
<reference evidence="2" key="1">
    <citation type="journal article" date="2012" name="Nat. Biotechnol.">
        <title>Draft genome sequence of pigeonpea (Cajanus cajan), an orphan legume crop of resource-poor farmers.</title>
        <authorList>
            <person name="Varshney R.K."/>
            <person name="Chen W."/>
            <person name="Li Y."/>
            <person name="Bharti A.K."/>
            <person name="Saxena R.K."/>
            <person name="Schlueter J.A."/>
            <person name="Donoghue M.T."/>
            <person name="Azam S."/>
            <person name="Fan G."/>
            <person name="Whaley A.M."/>
            <person name="Farmer A.D."/>
            <person name="Sheridan J."/>
            <person name="Iwata A."/>
            <person name="Tuteja R."/>
            <person name="Penmetsa R.V."/>
            <person name="Wu W."/>
            <person name="Upadhyaya H.D."/>
            <person name="Yang S.P."/>
            <person name="Shah T."/>
            <person name="Saxena K.B."/>
            <person name="Michael T."/>
            <person name="McCombie W.R."/>
            <person name="Yang B."/>
            <person name="Zhang G."/>
            <person name="Yang H."/>
            <person name="Wang J."/>
            <person name="Spillane C."/>
            <person name="Cook D.R."/>
            <person name="May G.D."/>
            <person name="Xu X."/>
            <person name="Jackson S.A."/>
        </authorList>
    </citation>
    <scope>NUCLEOTIDE SEQUENCE [LARGE SCALE GENOMIC DNA]</scope>
</reference>
<evidence type="ECO:0000313" key="2">
    <source>
        <dbReference type="EMBL" id="KYP78685.1"/>
    </source>
</evidence>
<protein>
    <recommendedName>
        <fullName evidence="1">DUF7086 domain-containing protein</fullName>
    </recommendedName>
</protein>
<proteinExistence type="predicted"/>
<name>A0A151UHA7_CAJCA</name>
<sequence length="103" mass="12188">GENVIIPAPFPWAKNRRAIVQSRNYLVQNNFCIIIGRVKCKKCWQEFEMLLDLEEKVSKLREFVFVKREREALRDRASRAWLNPELPKCSQSNVYNMSLLSVM</sequence>
<evidence type="ECO:0000259" key="1">
    <source>
        <dbReference type="Pfam" id="PF23324"/>
    </source>
</evidence>
<feature type="non-terminal residue" evidence="2">
    <location>
        <position position="1"/>
    </location>
</feature>
<dbReference type="Pfam" id="PF23324">
    <property type="entry name" value="DUF7086"/>
    <property type="match status" value="1"/>
</dbReference>
<dbReference type="Proteomes" id="UP000075243">
    <property type="component" value="Unassembled WGS sequence"/>
</dbReference>
<dbReference type="InterPro" id="IPR055513">
    <property type="entry name" value="DUF7086"/>
</dbReference>
<comment type="caution">
    <text evidence="2">The sequence shown here is derived from an EMBL/GenBank/DDBJ whole genome shotgun (WGS) entry which is preliminary data.</text>
</comment>
<accession>A0A151UHA7</accession>
<evidence type="ECO:0000313" key="3">
    <source>
        <dbReference type="Proteomes" id="UP000075243"/>
    </source>
</evidence>
<organism evidence="2 3">
    <name type="scientific">Cajanus cajan</name>
    <name type="common">Pigeon pea</name>
    <name type="synonym">Cajanus indicus</name>
    <dbReference type="NCBI Taxonomy" id="3821"/>
    <lineage>
        <taxon>Eukaryota</taxon>
        <taxon>Viridiplantae</taxon>
        <taxon>Streptophyta</taxon>
        <taxon>Embryophyta</taxon>
        <taxon>Tracheophyta</taxon>
        <taxon>Spermatophyta</taxon>
        <taxon>Magnoliopsida</taxon>
        <taxon>eudicotyledons</taxon>
        <taxon>Gunneridae</taxon>
        <taxon>Pentapetalae</taxon>
        <taxon>rosids</taxon>
        <taxon>fabids</taxon>
        <taxon>Fabales</taxon>
        <taxon>Fabaceae</taxon>
        <taxon>Papilionoideae</taxon>
        <taxon>50 kb inversion clade</taxon>
        <taxon>NPAAA clade</taxon>
        <taxon>indigoferoid/millettioid clade</taxon>
        <taxon>Phaseoleae</taxon>
        <taxon>Cajanus</taxon>
    </lineage>
</organism>
<dbReference type="PANTHER" id="PTHR34272">
    <property type="entry name" value="EXPRESSED PROTEIN"/>
    <property type="match status" value="1"/>
</dbReference>
<dbReference type="PANTHER" id="PTHR34272:SF1">
    <property type="entry name" value="EXPRESSED PROTEIN"/>
    <property type="match status" value="1"/>
</dbReference>
<gene>
    <name evidence="2" type="ORF">KK1_050092</name>
</gene>